<dbReference type="KEGG" id="tit:Thit_1896"/>
<dbReference type="OrthoDB" id="2083716at2"/>
<evidence type="ECO:0000313" key="1">
    <source>
        <dbReference type="EMBL" id="ADD03134.1"/>
    </source>
</evidence>
<dbReference type="RefSeq" id="WP_012995844.1">
    <property type="nucleotide sequence ID" value="NC_013921.1"/>
</dbReference>
<keyword evidence="2" id="KW-1185">Reference proteome</keyword>
<name>D3T4I2_THEIA</name>
<evidence type="ECO:0000313" key="2">
    <source>
        <dbReference type="Proteomes" id="UP000001552"/>
    </source>
</evidence>
<dbReference type="Proteomes" id="UP000001552">
    <property type="component" value="Chromosome"/>
</dbReference>
<protein>
    <submittedName>
        <fullName evidence="1">Uncharacterized protein</fullName>
    </submittedName>
</protein>
<gene>
    <name evidence="1" type="ordered locus">Thit_1896</name>
</gene>
<dbReference type="HOGENOM" id="CLU_104502_0_0_9"/>
<proteinExistence type="predicted"/>
<accession>D3T4I2</accession>
<organism evidence="1 2">
    <name type="scientific">Thermoanaerobacter italicus (strain DSM 9252 / Ab9)</name>
    <dbReference type="NCBI Taxonomy" id="580331"/>
    <lineage>
        <taxon>Bacteria</taxon>
        <taxon>Bacillati</taxon>
        <taxon>Bacillota</taxon>
        <taxon>Clostridia</taxon>
        <taxon>Thermoanaerobacterales</taxon>
        <taxon>Thermoanaerobacteraceae</taxon>
        <taxon>Thermoanaerobacter</taxon>
    </lineage>
</organism>
<dbReference type="EMBL" id="CP001936">
    <property type="protein sequence ID" value="ADD03134.1"/>
    <property type="molecule type" value="Genomic_DNA"/>
</dbReference>
<dbReference type="AlphaFoldDB" id="D3T4I2"/>
<dbReference type="eggNOG" id="ENOG5032R2I">
    <property type="taxonomic scope" value="Bacteria"/>
</dbReference>
<reference evidence="1" key="1">
    <citation type="submission" date="2010-02" db="EMBL/GenBank/DDBJ databases">
        <title>Complete sequence of Thermoanaerobacter italicus Ab9.</title>
        <authorList>
            <consortium name="US DOE Joint Genome Institute"/>
            <person name="Lucas S."/>
            <person name="Copeland A."/>
            <person name="Lapidus A."/>
            <person name="Cheng J.-F."/>
            <person name="Bruce D."/>
            <person name="Goodwin L."/>
            <person name="Pitluck S."/>
            <person name="Chertkov O."/>
            <person name="Detter J.C."/>
            <person name="Han C."/>
            <person name="Tapia R."/>
            <person name="Land M."/>
            <person name="Hauser L."/>
            <person name="Kyrpides N."/>
            <person name="Mikhailova N."/>
            <person name="Hemme C.L."/>
            <person name="Woyke T."/>
        </authorList>
    </citation>
    <scope>NUCLEOTIDE SEQUENCE [LARGE SCALE GENOMIC DNA]</scope>
    <source>
        <strain evidence="1">Ab9</strain>
    </source>
</reference>
<sequence length="168" mass="19681">MSILRKADFYYGAMLSCLINNGLAPMIIEPGDSRRIYSLTTNNDDYKIYAKYVSKPLKRQKEDAKLWQFIFSRDEIEFIKDYKENEKKLYFALICGQENLQNSEIALLSLEEAKDCLDIYYERDSYRITVKREKGIHGLKVYGTGRADVINGKDNTIRISRDILTFFK</sequence>